<dbReference type="Pfam" id="PF04885">
    <property type="entry name" value="Stig1"/>
    <property type="match status" value="1"/>
</dbReference>
<evidence type="ECO:0000256" key="2">
    <source>
        <dbReference type="ARBA" id="ARBA00022729"/>
    </source>
</evidence>
<evidence type="ECO:0000313" key="4">
    <source>
        <dbReference type="EMBL" id="URD84913.1"/>
    </source>
</evidence>
<dbReference type="AlphaFoldDB" id="A0A9E7JL12"/>
<dbReference type="PANTHER" id="PTHR33227">
    <property type="entry name" value="STIGMA-SPECIFIC STIG1-LIKE PROTEIN 3"/>
    <property type="match status" value="1"/>
</dbReference>
<protein>
    <submittedName>
        <fullName evidence="4">Stigma-specific protein, Stig1</fullName>
    </submittedName>
</protein>
<comment type="similarity">
    <text evidence="1">Belongs to the STIG1 family.</text>
</comment>
<organism evidence="4 5">
    <name type="scientific">Musa troglodytarum</name>
    <name type="common">fe'i banana</name>
    <dbReference type="NCBI Taxonomy" id="320322"/>
    <lineage>
        <taxon>Eukaryota</taxon>
        <taxon>Viridiplantae</taxon>
        <taxon>Streptophyta</taxon>
        <taxon>Embryophyta</taxon>
        <taxon>Tracheophyta</taxon>
        <taxon>Spermatophyta</taxon>
        <taxon>Magnoliopsida</taxon>
        <taxon>Liliopsida</taxon>
        <taxon>Zingiberales</taxon>
        <taxon>Musaceae</taxon>
        <taxon>Musa</taxon>
    </lineage>
</organism>
<proteinExistence type="inferred from homology"/>
<name>A0A9E7JL12_9LILI</name>
<sequence>MNSPLNVQEHVSSKSFTSTVNPSPPYKSPHHPAPLLPSSFPTRPKMRGFLFTVALAMAMATSHAFPMAAKDGDNHAPPWFRGYNPFLDRHRPRGFKTCDEVPGMCRGGWGSPGPDCCGRLCVNLRMDFFNCGRCGKRCRFGEMCCGGGCVNVFYDPNNCGFCGNRCKPGGFCRYGMCDYAS</sequence>
<feature type="compositionally biased region" description="Pro residues" evidence="3">
    <location>
        <begin position="22"/>
        <end position="35"/>
    </location>
</feature>
<dbReference type="EMBL" id="CP097503">
    <property type="protein sequence ID" value="URD84913.1"/>
    <property type="molecule type" value="Genomic_DNA"/>
</dbReference>
<dbReference type="PANTHER" id="PTHR33227:SF57">
    <property type="entry name" value="(WILD MALAYSIAN BANANA) HYPOTHETICAL PROTEIN"/>
    <property type="match status" value="1"/>
</dbReference>
<feature type="region of interest" description="Disordered" evidence="3">
    <location>
        <begin position="1"/>
        <end position="38"/>
    </location>
</feature>
<reference evidence="4" key="1">
    <citation type="submission" date="2022-05" db="EMBL/GenBank/DDBJ databases">
        <title>The Musa troglodytarum L. genome provides insights into the mechanism of non-climacteric behaviour and enrichment of carotenoids.</title>
        <authorList>
            <person name="Wang J."/>
        </authorList>
    </citation>
    <scope>NUCLEOTIDE SEQUENCE</scope>
    <source>
        <tissue evidence="4">Leaf</tissue>
    </source>
</reference>
<keyword evidence="5" id="KW-1185">Reference proteome</keyword>
<evidence type="ECO:0000256" key="1">
    <source>
        <dbReference type="ARBA" id="ARBA00006010"/>
    </source>
</evidence>
<gene>
    <name evidence="4" type="ORF">MUK42_02428</name>
</gene>
<feature type="compositionally biased region" description="Polar residues" evidence="3">
    <location>
        <begin position="1"/>
        <end position="21"/>
    </location>
</feature>
<dbReference type="InterPro" id="IPR006969">
    <property type="entry name" value="Stig-like"/>
</dbReference>
<dbReference type="Proteomes" id="UP001055439">
    <property type="component" value="Chromosome 10"/>
</dbReference>
<evidence type="ECO:0000256" key="3">
    <source>
        <dbReference type="SAM" id="MobiDB-lite"/>
    </source>
</evidence>
<dbReference type="OrthoDB" id="5421723at2759"/>
<evidence type="ECO:0000313" key="5">
    <source>
        <dbReference type="Proteomes" id="UP001055439"/>
    </source>
</evidence>
<accession>A0A9E7JL12</accession>
<keyword evidence="2" id="KW-0732">Signal</keyword>